<keyword evidence="1" id="KW-1133">Transmembrane helix</keyword>
<reference evidence="3" key="1">
    <citation type="submission" date="2020-06" db="EMBL/GenBank/DDBJ databases">
        <title>A chromosome-scale genome assembly of Talaromyces rugulosus W13939.</title>
        <authorList>
            <person name="Wang B."/>
            <person name="Guo L."/>
            <person name="Ye K."/>
            <person name="Wang L."/>
        </authorList>
    </citation>
    <scope>NUCLEOTIDE SEQUENCE [LARGE SCALE GENOMIC DNA]</scope>
    <source>
        <strain evidence="3">W13939</strain>
    </source>
</reference>
<dbReference type="EMBL" id="CP055899">
    <property type="protein sequence ID" value="QKX56410.1"/>
    <property type="molecule type" value="Genomic_DNA"/>
</dbReference>
<protein>
    <submittedName>
        <fullName evidence="2">Uncharacterized protein</fullName>
    </submittedName>
</protein>
<feature type="transmembrane region" description="Helical" evidence="1">
    <location>
        <begin position="79"/>
        <end position="98"/>
    </location>
</feature>
<evidence type="ECO:0000313" key="2">
    <source>
        <dbReference type="EMBL" id="QKX56410.1"/>
    </source>
</evidence>
<proteinExistence type="predicted"/>
<evidence type="ECO:0000256" key="1">
    <source>
        <dbReference type="SAM" id="Phobius"/>
    </source>
</evidence>
<feature type="transmembrane region" description="Helical" evidence="1">
    <location>
        <begin position="47"/>
        <end position="67"/>
    </location>
</feature>
<keyword evidence="1" id="KW-0472">Membrane</keyword>
<accession>A0A7H8QR12</accession>
<dbReference type="Proteomes" id="UP000509510">
    <property type="component" value="Chromosome II"/>
</dbReference>
<keyword evidence="1" id="KW-0812">Transmembrane</keyword>
<name>A0A7H8QR12_TALRU</name>
<dbReference type="AlphaFoldDB" id="A0A7H8QR12"/>
<sequence length="194" mass="21496">MAATLRKTFRYPDDDQPHGLDNRQELDEEEQDKLIQELSTKNDAQNAFYNLVFTIVPLVATIAYIPAIFSSSVTAGTRFIYIICILSLSTTAYVMKFGPFDSEVYRLGEPGVLAVQEGKSDPRSYLFYANTAVCALLSLQSWYMSSSQGHDDHQGLILGILPGVVLGVVVVASRSLIEVDIGELEKLKYEYKGA</sequence>
<feature type="transmembrane region" description="Helical" evidence="1">
    <location>
        <begin position="125"/>
        <end position="144"/>
    </location>
</feature>
<evidence type="ECO:0000313" key="3">
    <source>
        <dbReference type="Proteomes" id="UP000509510"/>
    </source>
</evidence>
<dbReference type="KEGG" id="trg:TRUGW13939_03515"/>
<dbReference type="RefSeq" id="XP_035342588.1">
    <property type="nucleotide sequence ID" value="XM_035486695.1"/>
</dbReference>
<feature type="transmembrane region" description="Helical" evidence="1">
    <location>
        <begin position="156"/>
        <end position="177"/>
    </location>
</feature>
<dbReference type="GeneID" id="55991018"/>
<keyword evidence="3" id="KW-1185">Reference proteome</keyword>
<dbReference type="OrthoDB" id="3358048at2759"/>
<organism evidence="2 3">
    <name type="scientific">Talaromyces rugulosus</name>
    <name type="common">Penicillium rugulosum</name>
    <dbReference type="NCBI Taxonomy" id="121627"/>
    <lineage>
        <taxon>Eukaryota</taxon>
        <taxon>Fungi</taxon>
        <taxon>Dikarya</taxon>
        <taxon>Ascomycota</taxon>
        <taxon>Pezizomycotina</taxon>
        <taxon>Eurotiomycetes</taxon>
        <taxon>Eurotiomycetidae</taxon>
        <taxon>Eurotiales</taxon>
        <taxon>Trichocomaceae</taxon>
        <taxon>Talaromyces</taxon>
        <taxon>Talaromyces sect. Islandici</taxon>
    </lineage>
</organism>
<gene>
    <name evidence="2" type="ORF">TRUGW13939_03515</name>
</gene>